<sequence length="288" mass="33270">MTITVDCSDKEQIELEEYIDFCRSQTHLSDRDRVLSDAYMLRRLANNKRFFLDFLNGQLRRVLQYDVKTDFTPPSFYLFSCDTFSVRAVLWLPCDEPDSEDATSLGYGVTHNHHFDFLTCGYYGPGYRTIVHLCDKRRMTGLVGEQVETAFQDDTLLTPGKLMFYRHTEDIHVQYPPESLSVSINLIFPSHPEALEQCAFDPETWVITRHLDPMRTTTGLFQVARLLHNEQTVEQLQAIADKHCHPRVRSMAYFSLLSILPESKADLLRQAGMDSSSFVRKLFASNFS</sequence>
<evidence type="ECO:0008006" key="3">
    <source>
        <dbReference type="Google" id="ProtNLM"/>
    </source>
</evidence>
<dbReference type="EMBL" id="JAPFCC010000001">
    <property type="protein sequence ID" value="MCW7554795.1"/>
    <property type="molecule type" value="Genomic_DNA"/>
</dbReference>
<name>A0ABT3MZJ4_9GAMM</name>
<accession>A0ABT3MZJ4</accession>
<gene>
    <name evidence="1" type="ORF">NX722_19660</name>
</gene>
<proteinExistence type="predicted"/>
<reference evidence="1 2" key="1">
    <citation type="submission" date="2022-10" db="EMBL/GenBank/DDBJ databases">
        <title>High-quality genome sequences of two octocoral-associated bacteria, Endozoicomonas euniceicola EF212 and Endozoicomonas gorgoniicola PS125.</title>
        <authorList>
            <person name="Chiou Y.-J."/>
            <person name="Chen Y.-H."/>
        </authorList>
    </citation>
    <scope>NUCLEOTIDE SEQUENCE [LARGE SCALE GENOMIC DNA]</scope>
    <source>
        <strain evidence="1 2">PS125</strain>
    </source>
</reference>
<comment type="caution">
    <text evidence="1">The sequence shown here is derived from an EMBL/GenBank/DDBJ whole genome shotgun (WGS) entry which is preliminary data.</text>
</comment>
<keyword evidence="2" id="KW-1185">Reference proteome</keyword>
<organism evidence="1 2">
    <name type="scientific">Endozoicomonas gorgoniicola</name>
    <dbReference type="NCBI Taxonomy" id="1234144"/>
    <lineage>
        <taxon>Bacteria</taxon>
        <taxon>Pseudomonadati</taxon>
        <taxon>Pseudomonadota</taxon>
        <taxon>Gammaproteobacteria</taxon>
        <taxon>Oceanospirillales</taxon>
        <taxon>Endozoicomonadaceae</taxon>
        <taxon>Endozoicomonas</taxon>
    </lineage>
</organism>
<evidence type="ECO:0000313" key="2">
    <source>
        <dbReference type="Proteomes" id="UP001209854"/>
    </source>
</evidence>
<protein>
    <recommendedName>
        <fullName evidence="3">Transposase</fullName>
    </recommendedName>
</protein>
<evidence type="ECO:0000313" key="1">
    <source>
        <dbReference type="EMBL" id="MCW7554795.1"/>
    </source>
</evidence>
<dbReference type="Proteomes" id="UP001209854">
    <property type="component" value="Unassembled WGS sequence"/>
</dbReference>
<dbReference type="RefSeq" id="WP_262564561.1">
    <property type="nucleotide sequence ID" value="NZ_JAPFCC010000001.1"/>
</dbReference>